<evidence type="ECO:0000313" key="4">
    <source>
        <dbReference type="Proteomes" id="UP000829542"/>
    </source>
</evidence>
<gene>
    <name evidence="3" type="ORF">MMG00_05455</name>
</gene>
<dbReference type="EMBL" id="CP093379">
    <property type="protein sequence ID" value="UNM97298.1"/>
    <property type="molecule type" value="Genomic_DNA"/>
</dbReference>
<organism evidence="3 4">
    <name type="scientific">Ignatzschineria rhizosphaerae</name>
    <dbReference type="NCBI Taxonomy" id="2923279"/>
    <lineage>
        <taxon>Bacteria</taxon>
        <taxon>Pseudomonadati</taxon>
        <taxon>Pseudomonadota</taxon>
        <taxon>Gammaproteobacteria</taxon>
        <taxon>Cardiobacteriales</taxon>
        <taxon>Ignatzschineriaceae</taxon>
        <taxon>Ignatzschineria</taxon>
    </lineage>
</organism>
<dbReference type="Proteomes" id="UP000829542">
    <property type="component" value="Chromosome"/>
</dbReference>
<feature type="domain" description="Histone deacetylase" evidence="2">
    <location>
        <begin position="43"/>
        <end position="326"/>
    </location>
</feature>
<dbReference type="InterPro" id="IPR023801">
    <property type="entry name" value="His_deacetylse_dom"/>
</dbReference>
<proteinExistence type="inferred from homology"/>
<protein>
    <submittedName>
        <fullName evidence="3">Class II histone deacetylase</fullName>
    </submittedName>
</protein>
<dbReference type="Gene3D" id="3.40.800.20">
    <property type="entry name" value="Histone deacetylase domain"/>
    <property type="match status" value="1"/>
</dbReference>
<dbReference type="RefSeq" id="WP_242152545.1">
    <property type="nucleotide sequence ID" value="NZ_CP093379.1"/>
</dbReference>
<dbReference type="PANTHER" id="PTHR10625:SF10">
    <property type="entry name" value="HISTONE DEACETYLASE HDAC1"/>
    <property type="match status" value="1"/>
</dbReference>
<name>A0ABY3X343_9GAMM</name>
<evidence type="ECO:0000259" key="2">
    <source>
        <dbReference type="Pfam" id="PF00850"/>
    </source>
</evidence>
<dbReference type="PANTHER" id="PTHR10625">
    <property type="entry name" value="HISTONE DEACETYLASE HDAC1-RELATED"/>
    <property type="match status" value="1"/>
</dbReference>
<dbReference type="Pfam" id="PF00850">
    <property type="entry name" value="Hist_deacetyl"/>
    <property type="match status" value="1"/>
</dbReference>
<dbReference type="SUPFAM" id="SSF52768">
    <property type="entry name" value="Arginase/deacetylase"/>
    <property type="match status" value="1"/>
</dbReference>
<dbReference type="InterPro" id="IPR000286">
    <property type="entry name" value="HDACs"/>
</dbReference>
<accession>A0ABY3X343</accession>
<dbReference type="CDD" id="cd09996">
    <property type="entry name" value="HDAC_classII_1"/>
    <property type="match status" value="1"/>
</dbReference>
<evidence type="ECO:0000313" key="3">
    <source>
        <dbReference type="EMBL" id="UNM97298.1"/>
    </source>
</evidence>
<sequence length="370" mass="41030">MRKTGFYFDESCFWHTATTPYCESLPVGEWVQPSSSGGLAESPESKRRFKNLLDKGGLTQKMVLGNYKILSDEDLMRVHPDYYIEKFKQLSQSGGGELGFNAPIGPYSFEIAKISAGLATQAIEDVWLQKVDNAYALSRPPGHHCLRDEAMGFCVLSNIAIAIEYCREYHGLKRVLVLDWDVHHGNGTQSIYEEDGDIYTISIHQENCFPPGYSGREDIGKGDGLGANLNLPLPAGSGHHAYLKVINEIVIPEIERFKPEIIIIASGFDANALDPLARMLAYSDTYREMTQRICDVADNVCNGKIVAVHEGGYSESYVPFCGVAVVEGLMGHKSPVVDPLISFLKAQQPSEKVEKFLNEYIDELKVLPAK</sequence>
<dbReference type="InterPro" id="IPR023696">
    <property type="entry name" value="Ureohydrolase_dom_sf"/>
</dbReference>
<reference evidence="3 4" key="1">
    <citation type="submission" date="2022-03" db="EMBL/GenBank/DDBJ databases">
        <title>Ignatzschineria rhizosphaerae HR5S32.</title>
        <authorList>
            <person name="Sun J.Q."/>
            <person name="Feng J.Y."/>
        </authorList>
    </citation>
    <scope>NUCLEOTIDE SEQUENCE [LARGE SCALE GENOMIC DNA]</scope>
    <source>
        <strain evidence="3 4">HR5S32</strain>
    </source>
</reference>
<evidence type="ECO:0000256" key="1">
    <source>
        <dbReference type="ARBA" id="ARBA00005947"/>
    </source>
</evidence>
<dbReference type="InterPro" id="IPR037138">
    <property type="entry name" value="His_deacetylse_dom_sf"/>
</dbReference>
<keyword evidence="4" id="KW-1185">Reference proteome</keyword>
<dbReference type="PRINTS" id="PR01270">
    <property type="entry name" value="HDASUPER"/>
</dbReference>
<comment type="similarity">
    <text evidence="1">Belongs to the histone deacetylase family.</text>
</comment>